<dbReference type="InterPro" id="IPR005135">
    <property type="entry name" value="Endo/exonuclease/phosphatase"/>
</dbReference>
<dbReference type="SUPFAM" id="SSF56219">
    <property type="entry name" value="DNase I-like"/>
    <property type="match status" value="1"/>
</dbReference>
<dbReference type="GO" id="GO:0006308">
    <property type="term" value="P:DNA catabolic process"/>
    <property type="evidence" value="ECO:0007669"/>
    <property type="project" value="InterPro"/>
</dbReference>
<organism evidence="6 7">
    <name type="scientific">Treponema primitia (strain ATCC BAA-887 / DSM 12427 / ZAS-2)</name>
    <dbReference type="NCBI Taxonomy" id="545694"/>
    <lineage>
        <taxon>Bacteria</taxon>
        <taxon>Pseudomonadati</taxon>
        <taxon>Spirochaetota</taxon>
        <taxon>Spirochaetia</taxon>
        <taxon>Spirochaetales</taxon>
        <taxon>Treponemataceae</taxon>
        <taxon>Treponema</taxon>
    </lineage>
</organism>
<dbReference type="GO" id="GO:0004536">
    <property type="term" value="F:DNA nuclease activity"/>
    <property type="evidence" value="ECO:0007669"/>
    <property type="project" value="InterPro"/>
</dbReference>
<dbReference type="GO" id="GO:0004519">
    <property type="term" value="F:endonuclease activity"/>
    <property type="evidence" value="ECO:0007669"/>
    <property type="project" value="UniProtKB-KW"/>
</dbReference>
<name>F5YJE1_TREPZ</name>
<dbReference type="PANTHER" id="PTHR11371:SF31">
    <property type="entry name" value="EXTRACELLULAR NUCLEASE"/>
    <property type="match status" value="1"/>
</dbReference>
<reference evidence="6 7" key="2">
    <citation type="journal article" date="2011" name="ISME J.">
        <title>RNA-seq reveals cooperative metabolic interactions between two termite-gut spirochete species in co-culture.</title>
        <authorList>
            <person name="Rosenthal A.Z."/>
            <person name="Matson E.G."/>
            <person name="Eldar A."/>
            <person name="Leadbetter J.R."/>
        </authorList>
    </citation>
    <scope>NUCLEOTIDE SEQUENCE [LARGE SCALE GENOMIC DNA]</scope>
    <source>
        <strain evidence="7">ATCC BAA-887 / DSM 12427 / ZAS-2</strain>
    </source>
</reference>
<evidence type="ECO:0000256" key="4">
    <source>
        <dbReference type="SAM" id="SignalP"/>
    </source>
</evidence>
<dbReference type="Proteomes" id="UP000009223">
    <property type="component" value="Chromosome"/>
</dbReference>
<keyword evidence="4" id="KW-0732">Signal</keyword>
<proteinExistence type="inferred from homology"/>
<dbReference type="RefSeq" id="WP_015709289.1">
    <property type="nucleotide sequence ID" value="NC_015578.1"/>
</dbReference>
<dbReference type="OrthoDB" id="5500612at2"/>
<evidence type="ECO:0000313" key="6">
    <source>
        <dbReference type="EMBL" id="AEF86504.1"/>
    </source>
</evidence>
<dbReference type="GO" id="GO:0004527">
    <property type="term" value="F:exonuclease activity"/>
    <property type="evidence" value="ECO:0007669"/>
    <property type="project" value="UniProtKB-KW"/>
</dbReference>
<dbReference type="HOGENOM" id="CLU_043335_2_1_12"/>
<dbReference type="eggNOG" id="COG3568">
    <property type="taxonomic scope" value="Bacteria"/>
</dbReference>
<dbReference type="Pfam" id="PF03372">
    <property type="entry name" value="Exo_endo_phos"/>
    <property type="match status" value="1"/>
</dbReference>
<keyword evidence="6" id="KW-0255">Endonuclease</keyword>
<feature type="signal peptide" evidence="4">
    <location>
        <begin position="1"/>
        <end position="25"/>
    </location>
</feature>
<dbReference type="InterPro" id="IPR016202">
    <property type="entry name" value="DNase_I"/>
</dbReference>
<feature type="chain" id="PRO_5003331937" evidence="4">
    <location>
        <begin position="26"/>
        <end position="288"/>
    </location>
</feature>
<evidence type="ECO:0000256" key="2">
    <source>
        <dbReference type="ARBA" id="ARBA00022722"/>
    </source>
</evidence>
<dbReference type="STRING" id="545694.TREPR_0748"/>
<keyword evidence="6" id="KW-0269">Exonuclease</keyword>
<dbReference type="AlphaFoldDB" id="F5YJE1"/>
<dbReference type="InterPro" id="IPR036691">
    <property type="entry name" value="Endo/exonu/phosph_ase_sf"/>
</dbReference>
<comment type="similarity">
    <text evidence="1">Belongs to the DNase I family.</text>
</comment>
<dbReference type="KEGG" id="tpi:TREPR_0748"/>
<sequence>MDKSRKIFIVTLSVSLFINQFTAGAQSLLAENGETIRIFSFNIQIFGVSKMNKPEVVAILTDIISKADLVAIQEVRSQDIAPVVQFMQLLPLKYGYVLGPREGRTSSKEQYWVIYDTTKMRIAGENTWADPDDIFERNPLGVYFQTKDAFDFILIDNHIQPSNAVSEIAALPLAVKYFQELWDERDVVIVGDFNADGGYFNEGTLAGIFPEYGYKIIITNDFDTTVAESDNTYDRIIVTASAFEDYAGNCGVIRFDELYDFSALTIQPRHVSDHFPVWAEFFLGTDTD</sequence>
<dbReference type="Gene3D" id="3.60.10.10">
    <property type="entry name" value="Endonuclease/exonuclease/phosphatase"/>
    <property type="match status" value="1"/>
</dbReference>
<evidence type="ECO:0000313" key="7">
    <source>
        <dbReference type="Proteomes" id="UP000009223"/>
    </source>
</evidence>
<dbReference type="PANTHER" id="PTHR11371">
    <property type="entry name" value="DEOXYRIBONUCLEASE"/>
    <property type="match status" value="1"/>
</dbReference>
<dbReference type="SMART" id="SM00476">
    <property type="entry name" value="DNaseIc"/>
    <property type="match status" value="1"/>
</dbReference>
<dbReference type="PRINTS" id="PR00130">
    <property type="entry name" value="DNASEI"/>
</dbReference>
<accession>F5YJE1</accession>
<evidence type="ECO:0000256" key="1">
    <source>
        <dbReference type="ARBA" id="ARBA00007359"/>
    </source>
</evidence>
<keyword evidence="3" id="KW-0378">Hydrolase</keyword>
<evidence type="ECO:0000259" key="5">
    <source>
        <dbReference type="Pfam" id="PF03372"/>
    </source>
</evidence>
<keyword evidence="7" id="KW-1185">Reference proteome</keyword>
<reference evidence="7" key="1">
    <citation type="submission" date="2009-12" db="EMBL/GenBank/DDBJ databases">
        <title>Complete sequence of Treponema primitia strain ZAS-2.</title>
        <authorList>
            <person name="Tetu S.G."/>
            <person name="Matson E."/>
            <person name="Ren Q."/>
            <person name="Seshadri R."/>
            <person name="Elbourne L."/>
            <person name="Hassan K.A."/>
            <person name="Durkin A."/>
            <person name="Radune D."/>
            <person name="Mohamoud Y."/>
            <person name="Shay R."/>
            <person name="Jin S."/>
            <person name="Zhang X."/>
            <person name="Lucey K."/>
            <person name="Ballor N.R."/>
            <person name="Ottesen E."/>
            <person name="Rosenthal R."/>
            <person name="Allen A."/>
            <person name="Leadbetter J.R."/>
            <person name="Paulsen I.T."/>
        </authorList>
    </citation>
    <scope>NUCLEOTIDE SEQUENCE [LARGE SCALE GENOMIC DNA]</scope>
    <source>
        <strain evidence="7">ATCC BAA-887 / DSM 12427 / ZAS-2</strain>
    </source>
</reference>
<feature type="domain" description="Endonuclease/exonuclease/phosphatase" evidence="5">
    <location>
        <begin position="40"/>
        <end position="240"/>
    </location>
</feature>
<evidence type="ECO:0000256" key="3">
    <source>
        <dbReference type="ARBA" id="ARBA00022801"/>
    </source>
</evidence>
<protein>
    <submittedName>
        <fullName evidence="6">Endonuclease/exonuclease/phosphatase family protein</fullName>
    </submittedName>
</protein>
<keyword evidence="2" id="KW-0540">Nuclease</keyword>
<gene>
    <name evidence="6" type="ordered locus">TREPR_0748</name>
</gene>
<dbReference type="EMBL" id="CP001843">
    <property type="protein sequence ID" value="AEF86504.1"/>
    <property type="molecule type" value="Genomic_DNA"/>
</dbReference>